<dbReference type="InterPro" id="IPR000531">
    <property type="entry name" value="Beta-barrel_TonB"/>
</dbReference>
<dbReference type="SUPFAM" id="SSF49464">
    <property type="entry name" value="Carboxypeptidase regulatory domain-like"/>
    <property type="match status" value="1"/>
</dbReference>
<dbReference type="InterPro" id="IPR008969">
    <property type="entry name" value="CarboxyPept-like_regulatory"/>
</dbReference>
<proteinExistence type="inferred from homology"/>
<dbReference type="InterPro" id="IPR036942">
    <property type="entry name" value="Beta-barrel_TonB_sf"/>
</dbReference>
<dbReference type="OrthoDB" id="9768177at2"/>
<dbReference type="Gene3D" id="2.60.40.1120">
    <property type="entry name" value="Carboxypeptidase-like, regulatory domain"/>
    <property type="match status" value="1"/>
</dbReference>
<organism evidence="13 14">
    <name type="scientific">Solitalea canadensis (strain ATCC 29591 / DSM 3403 / JCM 21819 / LMG 8368 / NBRC 15130 / NCIMB 12057 / USAM 9D)</name>
    <name type="common">Flexibacter canadensis</name>
    <dbReference type="NCBI Taxonomy" id="929556"/>
    <lineage>
        <taxon>Bacteria</taxon>
        <taxon>Pseudomonadati</taxon>
        <taxon>Bacteroidota</taxon>
        <taxon>Sphingobacteriia</taxon>
        <taxon>Sphingobacteriales</taxon>
        <taxon>Sphingobacteriaceae</taxon>
        <taxon>Solitalea</taxon>
    </lineage>
</organism>
<keyword evidence="14" id="KW-1185">Reference proteome</keyword>
<dbReference type="eggNOG" id="COG4771">
    <property type="taxonomic scope" value="Bacteria"/>
</dbReference>
<evidence type="ECO:0000256" key="8">
    <source>
        <dbReference type="PROSITE-ProRule" id="PRU01360"/>
    </source>
</evidence>
<dbReference type="Pfam" id="PF07715">
    <property type="entry name" value="Plug"/>
    <property type="match status" value="1"/>
</dbReference>
<name>H8KVQ7_SOLCM</name>
<comment type="similarity">
    <text evidence="8 9">Belongs to the TonB-dependent receptor family.</text>
</comment>
<dbReference type="Proteomes" id="UP000007590">
    <property type="component" value="Chromosome"/>
</dbReference>
<feature type="domain" description="TonB-dependent receptor-like beta-barrel" evidence="11">
    <location>
        <begin position="387"/>
        <end position="887"/>
    </location>
</feature>
<dbReference type="Pfam" id="PF13715">
    <property type="entry name" value="CarbopepD_reg_2"/>
    <property type="match status" value="1"/>
</dbReference>
<dbReference type="HOGENOM" id="CLU_004317_0_2_10"/>
<evidence type="ECO:0000256" key="10">
    <source>
        <dbReference type="SAM" id="SignalP"/>
    </source>
</evidence>
<dbReference type="SUPFAM" id="SSF56935">
    <property type="entry name" value="Porins"/>
    <property type="match status" value="1"/>
</dbReference>
<keyword evidence="2 8" id="KW-0813">Transport</keyword>
<dbReference type="Gene3D" id="2.40.170.20">
    <property type="entry name" value="TonB-dependent receptor, beta-barrel domain"/>
    <property type="match status" value="1"/>
</dbReference>
<dbReference type="NCBIfam" id="TIGR04057">
    <property type="entry name" value="SusC_RagA_signa"/>
    <property type="match status" value="1"/>
</dbReference>
<protein>
    <submittedName>
        <fullName evidence="13">TonB-linked outer membrane protein, SusC/RagA family</fullName>
    </submittedName>
</protein>
<evidence type="ECO:0000256" key="4">
    <source>
        <dbReference type="ARBA" id="ARBA00022692"/>
    </source>
</evidence>
<evidence type="ECO:0000313" key="13">
    <source>
        <dbReference type="EMBL" id="AFD06680.1"/>
    </source>
</evidence>
<keyword evidence="5 9" id="KW-0798">TonB box</keyword>
<evidence type="ECO:0000256" key="5">
    <source>
        <dbReference type="ARBA" id="ARBA00023077"/>
    </source>
</evidence>
<dbReference type="GO" id="GO:0009279">
    <property type="term" value="C:cell outer membrane"/>
    <property type="evidence" value="ECO:0007669"/>
    <property type="project" value="UniProtKB-SubCell"/>
</dbReference>
<dbReference type="RefSeq" id="WP_014679907.1">
    <property type="nucleotide sequence ID" value="NC_017770.1"/>
</dbReference>
<dbReference type="AlphaFoldDB" id="H8KVQ7"/>
<reference evidence="13" key="1">
    <citation type="submission" date="2012-02" db="EMBL/GenBank/DDBJ databases">
        <title>The complete genome of Solitalea canadensis DSM 3403.</title>
        <authorList>
            <consortium name="US DOE Joint Genome Institute (JGI-PGF)"/>
            <person name="Lucas S."/>
            <person name="Copeland A."/>
            <person name="Lapidus A."/>
            <person name="Glavina del Rio T."/>
            <person name="Dalin E."/>
            <person name="Tice H."/>
            <person name="Bruce D."/>
            <person name="Goodwin L."/>
            <person name="Pitluck S."/>
            <person name="Peters L."/>
            <person name="Ovchinnikova G."/>
            <person name="Lu M."/>
            <person name="Kyrpides N."/>
            <person name="Mavromatis K."/>
            <person name="Ivanova N."/>
            <person name="Brettin T."/>
            <person name="Detter J.C."/>
            <person name="Han C."/>
            <person name="Larimer F."/>
            <person name="Land M."/>
            <person name="Hauser L."/>
            <person name="Markowitz V."/>
            <person name="Cheng J.-F."/>
            <person name="Hugenholtz P."/>
            <person name="Woyke T."/>
            <person name="Wu D."/>
            <person name="Spring S."/>
            <person name="Schroeder M."/>
            <person name="Kopitz M."/>
            <person name="Brambilla E."/>
            <person name="Klenk H.-P."/>
            <person name="Eisen J.A."/>
        </authorList>
    </citation>
    <scope>NUCLEOTIDE SEQUENCE</scope>
    <source>
        <strain evidence="13">DSM 3403</strain>
    </source>
</reference>
<comment type="subcellular location">
    <subcellularLocation>
        <location evidence="1 8">Cell outer membrane</location>
        <topology evidence="1 8">Multi-pass membrane protein</topology>
    </subcellularLocation>
</comment>
<dbReference type="Pfam" id="PF00593">
    <property type="entry name" value="TonB_dep_Rec_b-barrel"/>
    <property type="match status" value="1"/>
</dbReference>
<dbReference type="KEGG" id="scn:Solca_1613"/>
<dbReference type="InterPro" id="IPR037066">
    <property type="entry name" value="Plug_dom_sf"/>
</dbReference>
<evidence type="ECO:0000313" key="14">
    <source>
        <dbReference type="Proteomes" id="UP000007590"/>
    </source>
</evidence>
<dbReference type="Gene3D" id="2.170.130.10">
    <property type="entry name" value="TonB-dependent receptor, plug domain"/>
    <property type="match status" value="1"/>
</dbReference>
<evidence type="ECO:0000256" key="9">
    <source>
        <dbReference type="RuleBase" id="RU003357"/>
    </source>
</evidence>
<dbReference type="InterPro" id="IPR023997">
    <property type="entry name" value="TonB-dep_OMP_SusC/RagA_CS"/>
</dbReference>
<evidence type="ECO:0000256" key="7">
    <source>
        <dbReference type="ARBA" id="ARBA00023237"/>
    </source>
</evidence>
<dbReference type="STRING" id="929556.Solca_1613"/>
<keyword evidence="10" id="KW-0732">Signal</keyword>
<dbReference type="FunFam" id="2.170.130.10:FF:000008">
    <property type="entry name" value="SusC/RagA family TonB-linked outer membrane protein"/>
    <property type="match status" value="1"/>
</dbReference>
<evidence type="ECO:0000259" key="11">
    <source>
        <dbReference type="Pfam" id="PF00593"/>
    </source>
</evidence>
<dbReference type="PROSITE" id="PS52016">
    <property type="entry name" value="TONB_DEPENDENT_REC_3"/>
    <property type="match status" value="1"/>
</dbReference>
<feature type="chain" id="PRO_5003613240" evidence="10">
    <location>
        <begin position="30"/>
        <end position="1033"/>
    </location>
</feature>
<keyword evidence="7 8" id="KW-0998">Cell outer membrane</keyword>
<dbReference type="NCBIfam" id="TIGR04056">
    <property type="entry name" value="OMP_RagA_SusC"/>
    <property type="match status" value="1"/>
</dbReference>
<dbReference type="EMBL" id="CP003349">
    <property type="protein sequence ID" value="AFD06680.1"/>
    <property type="molecule type" value="Genomic_DNA"/>
</dbReference>
<evidence type="ECO:0000256" key="1">
    <source>
        <dbReference type="ARBA" id="ARBA00004571"/>
    </source>
</evidence>
<sequence length="1033" mass="113285">MNKIITKGKIVVFLWTMIFALSLSNSVLAQTVRKIKGAVTDAKDAQPIPGVTVQVKGGAGTSTDLNGEFSVSAKAGDVLVITFLGYKEKQLTVGSSDKYNINLVEDSRALDEVVVIGYGTQKKKLVTGANVQVKGEDLQKQSTTNALQALQGQAPGVQITSTSGQPGEALNVVIRGKGTVGNSGPLYVVDGVQTGDINYLNPADIESIDVLKDAASAAIYGSQSANGVVLVTTKSGKSGKSQITFDAYFGEQRLPRQANLLNAQQYATIMNEAAINSGKSPYFTNDAIAAMSSGTNWIDQMFVDKAPTQNYTFGAQGGNETSNYSASLAYTNQQGIVGGESLSNYERYNIRINSSHKLYKDIITLGENVSFAYINNNGIGVGNQYNNSLRGAFNTSPFVPMYDDKGNFFDNSNSDWNNGEANPYATMYYSNQNTNNNQRLLGNIYLGVEPIKNLRFKTTLGLDYGAFEGRSFLPVYSLSIYSFNDVTNVNQNMSKGRALTWDNQLSYNFNLKSVHNFEVMVGSSSYQYSGSGLNASNKNLIFNDLEHAWLTNATNTEGANIGLGGAPNTPDKRMSYFGRLTYNYKEKYMLNATLRGDGSSRFAAGNRWGFFPSVSAGWVATNEAFMKSTSGWLDFFKLRASWGQVGNQNIAAFQYLAPIKFDNTNYIFGQEEAVLAAGAYPSRLGNPDLTWETSEQTDIGFDATFLNNKFSVNFDYYIKDTKDWLITAPILATAGADAPFINGGTVRNSGVELALNYRDKIGDNFNYTIGINGAYNKNKVGNIPTNDGIIHGEVNRLYDNSLEFYRAENGFPIGYFWGLKTAGIFQNEGEVSSYKAPNGTLIQPSAKPGDVRYVDLNNDGVIDNEDRTMVGKPNPDYTYGINLSASYKGFDFALLASGVVGADIVQSYRNQANAKANYSASILDRWHGEGSSFTTPRVTEDNKNWTQFSDLYIKNGDYLRINNVTLGYDFGKLFKKSYLSQVRLYFSVQNLYTFTKYDGMDPEIGYNESFSSGVDLGYYPRPRTMMLGANIKF</sequence>
<keyword evidence="6 8" id="KW-0472">Membrane</keyword>
<gene>
    <name evidence="13" type="ordered locus">Solca_1613</name>
</gene>
<dbReference type="InterPro" id="IPR039426">
    <property type="entry name" value="TonB-dep_rcpt-like"/>
</dbReference>
<feature type="signal peptide" evidence="10">
    <location>
        <begin position="1"/>
        <end position="29"/>
    </location>
</feature>
<keyword evidence="4 8" id="KW-0812">Transmembrane</keyword>
<dbReference type="InterPro" id="IPR012910">
    <property type="entry name" value="Plug_dom"/>
</dbReference>
<evidence type="ECO:0000256" key="6">
    <source>
        <dbReference type="ARBA" id="ARBA00023136"/>
    </source>
</evidence>
<feature type="domain" description="TonB-dependent receptor plug" evidence="12">
    <location>
        <begin position="127"/>
        <end position="228"/>
    </location>
</feature>
<evidence type="ECO:0000256" key="3">
    <source>
        <dbReference type="ARBA" id="ARBA00022452"/>
    </source>
</evidence>
<dbReference type="InterPro" id="IPR023996">
    <property type="entry name" value="TonB-dep_OMP_SusC/RagA"/>
</dbReference>
<keyword evidence="3 8" id="KW-1134">Transmembrane beta strand</keyword>
<evidence type="ECO:0000259" key="12">
    <source>
        <dbReference type="Pfam" id="PF07715"/>
    </source>
</evidence>
<evidence type="ECO:0000256" key="2">
    <source>
        <dbReference type="ARBA" id="ARBA00022448"/>
    </source>
</evidence>
<accession>H8KVQ7</accession>